<evidence type="ECO:0000313" key="1">
    <source>
        <dbReference type="EMBL" id="CAB4183394.1"/>
    </source>
</evidence>
<accession>A0A6J5QUW4</accession>
<organism evidence="1">
    <name type="scientific">uncultured Caudovirales phage</name>
    <dbReference type="NCBI Taxonomy" id="2100421"/>
    <lineage>
        <taxon>Viruses</taxon>
        <taxon>Duplodnaviria</taxon>
        <taxon>Heunggongvirae</taxon>
        <taxon>Uroviricota</taxon>
        <taxon>Caudoviricetes</taxon>
        <taxon>Peduoviridae</taxon>
        <taxon>Maltschvirus</taxon>
        <taxon>Maltschvirus maltsch</taxon>
    </lineage>
</organism>
<evidence type="ECO:0000313" key="2">
    <source>
        <dbReference type="EMBL" id="CAB4212505.1"/>
    </source>
</evidence>
<name>A0A6J5QUW4_9CAUD</name>
<dbReference type="EMBL" id="LR797026">
    <property type="protein sequence ID" value="CAB4183394.1"/>
    <property type="molecule type" value="Genomic_DNA"/>
</dbReference>
<proteinExistence type="predicted"/>
<reference evidence="1" key="1">
    <citation type="submission" date="2020-05" db="EMBL/GenBank/DDBJ databases">
        <authorList>
            <person name="Chiriac C."/>
            <person name="Salcher M."/>
            <person name="Ghai R."/>
            <person name="Kavagutti S V."/>
        </authorList>
    </citation>
    <scope>NUCLEOTIDE SEQUENCE</scope>
</reference>
<gene>
    <name evidence="1" type="ORF">UFOVP1085_57</name>
    <name evidence="2" type="ORF">UFOVP1439_20</name>
</gene>
<dbReference type="EMBL" id="LR797394">
    <property type="protein sequence ID" value="CAB4212505.1"/>
    <property type="molecule type" value="Genomic_DNA"/>
</dbReference>
<sequence>MADTKFSNLPSATLAGTEVVPIVQGVTPSRTTPNAIAGLATKTTVGLGNVVNLDTSTTANITDSANKRFVTDTQSSVLALTSGTNTGDGSTPPETVSTIGTLISGATLKNPPIDADSIGLSDSVASNVLKKLTWANVKAALKTYFDTLYPSGSGTSTGSNTGDQTSIVGISGTKAQFDTAVSDGNILYVGDVTSNVTHTGDVTGSGALTIDPTAITGKTIATAVGGDYVLISDTSASGQLKKALVSDLAGSGSFTVSTAEINFGTVPVKSKRITVTDAAITTASKIMVTPNGATATGRVGNDWEWDTIDFSVVAGTGNFLLTGTASGRIKGKRNIYYTYS</sequence>
<protein>
    <submittedName>
        <fullName evidence="1">Uncharacterized protein</fullName>
    </submittedName>
</protein>